<keyword evidence="2" id="KW-1185">Reference proteome</keyword>
<gene>
    <name evidence="1" type="ORF">BQ2448_1210</name>
</gene>
<proteinExistence type="predicted"/>
<sequence>MMTTLENSVVPSGPPPPVTINIVENKAEFSGMTRDQLAALVWPRQGKALQHQAELVKMEQERKNVLARSVAQFKLNIISGIGKTMGRSCVEGRAKFSYDAVVPFEVYKHLFQQPYKGYKAKLVLGYALWDELFDSARPTNPVRYDELKITNNRVSVKYDIGLQTLTVTGTYGKSGCK</sequence>
<accession>A0A238FFE6</accession>
<organism evidence="1 2">
    <name type="scientific">Microbotryum intermedium</name>
    <dbReference type="NCBI Taxonomy" id="269621"/>
    <lineage>
        <taxon>Eukaryota</taxon>
        <taxon>Fungi</taxon>
        <taxon>Dikarya</taxon>
        <taxon>Basidiomycota</taxon>
        <taxon>Pucciniomycotina</taxon>
        <taxon>Microbotryomycetes</taxon>
        <taxon>Microbotryales</taxon>
        <taxon>Microbotryaceae</taxon>
        <taxon>Microbotryum</taxon>
    </lineage>
</organism>
<evidence type="ECO:0000313" key="1">
    <source>
        <dbReference type="EMBL" id="SCV69816.1"/>
    </source>
</evidence>
<dbReference type="EMBL" id="FMSP01000005">
    <property type="protein sequence ID" value="SCV69816.1"/>
    <property type="molecule type" value="Genomic_DNA"/>
</dbReference>
<name>A0A238FFE6_9BASI</name>
<evidence type="ECO:0000313" key="2">
    <source>
        <dbReference type="Proteomes" id="UP000198372"/>
    </source>
</evidence>
<dbReference type="AlphaFoldDB" id="A0A238FFE6"/>
<dbReference type="Proteomes" id="UP000198372">
    <property type="component" value="Unassembled WGS sequence"/>
</dbReference>
<protein>
    <submittedName>
        <fullName evidence="1">BQ2448_1210 protein</fullName>
    </submittedName>
</protein>
<reference evidence="2" key="1">
    <citation type="submission" date="2016-09" db="EMBL/GenBank/DDBJ databases">
        <authorList>
            <person name="Jeantristanb JTB J.-T."/>
            <person name="Ricardo R."/>
        </authorList>
    </citation>
    <scope>NUCLEOTIDE SEQUENCE [LARGE SCALE GENOMIC DNA]</scope>
</reference>